<organism evidence="1 2">
    <name type="scientific">Rotaria sordida</name>
    <dbReference type="NCBI Taxonomy" id="392033"/>
    <lineage>
        <taxon>Eukaryota</taxon>
        <taxon>Metazoa</taxon>
        <taxon>Spiralia</taxon>
        <taxon>Gnathifera</taxon>
        <taxon>Rotifera</taxon>
        <taxon>Eurotatoria</taxon>
        <taxon>Bdelloidea</taxon>
        <taxon>Philodinida</taxon>
        <taxon>Philodinidae</taxon>
        <taxon>Rotaria</taxon>
    </lineage>
</organism>
<gene>
    <name evidence="1" type="ORF">JXQ802_LOCUS15829</name>
</gene>
<dbReference type="AlphaFoldDB" id="A0A814JBW5"/>
<sequence length="86" mass="9877">MNLLASYFVSCERERNRLRAQKTIEITPNMYRSLGSSSFIPGHLQSIWSKEYAVRSVLFSLTSTQINQQMFSTPSSPRKIRSKSDS</sequence>
<comment type="caution">
    <text evidence="1">The sequence shown here is derived from an EMBL/GenBank/DDBJ whole genome shotgun (WGS) entry which is preliminary data.</text>
</comment>
<dbReference type="EMBL" id="CAJNOL010000374">
    <property type="protein sequence ID" value="CAF1034705.1"/>
    <property type="molecule type" value="Genomic_DNA"/>
</dbReference>
<dbReference type="Proteomes" id="UP000663870">
    <property type="component" value="Unassembled WGS sequence"/>
</dbReference>
<protein>
    <submittedName>
        <fullName evidence="1">Uncharacterized protein</fullName>
    </submittedName>
</protein>
<evidence type="ECO:0000313" key="1">
    <source>
        <dbReference type="EMBL" id="CAF1034705.1"/>
    </source>
</evidence>
<keyword evidence="2" id="KW-1185">Reference proteome</keyword>
<name>A0A814JBW5_9BILA</name>
<proteinExistence type="predicted"/>
<reference evidence="1" key="1">
    <citation type="submission" date="2021-02" db="EMBL/GenBank/DDBJ databases">
        <authorList>
            <person name="Nowell W R."/>
        </authorList>
    </citation>
    <scope>NUCLEOTIDE SEQUENCE</scope>
</reference>
<evidence type="ECO:0000313" key="2">
    <source>
        <dbReference type="Proteomes" id="UP000663870"/>
    </source>
</evidence>
<accession>A0A814JBW5</accession>